<dbReference type="KEGG" id="vg:26066890"/>
<keyword evidence="1" id="KW-1133">Transmembrane helix</keyword>
<keyword evidence="1" id="KW-0812">Transmembrane</keyword>
<sequence length="36" mass="4412">MSRERKRDRGFFDWILFPFEFIFELIGAILKAIFSD</sequence>
<accession>A0A068J709</accession>
<protein>
    <submittedName>
        <fullName evidence="2">Uncharacterized protein</fullName>
    </submittedName>
</protein>
<feature type="transmembrane region" description="Helical" evidence="1">
    <location>
        <begin position="12"/>
        <end position="34"/>
    </location>
</feature>
<evidence type="ECO:0000313" key="3">
    <source>
        <dbReference type="Proteomes" id="UP000201461"/>
    </source>
</evidence>
<proteinExistence type="predicted"/>
<keyword evidence="1" id="KW-0472">Membrane</keyword>
<dbReference type="EMBL" id="HQ317393">
    <property type="protein sequence ID" value="AIE13789.1"/>
    <property type="molecule type" value="Genomic_DNA"/>
</dbReference>
<organism evidence="2 3">
    <name type="scientific">Vibrio phage nt-1</name>
    <dbReference type="NCBI Taxonomy" id="115992"/>
    <lineage>
        <taxon>Viruses</taxon>
        <taxon>Duplodnaviria</taxon>
        <taxon>Heunggongvirae</taxon>
        <taxon>Uroviricota</taxon>
        <taxon>Caudoviricetes</taxon>
        <taxon>Pantevenvirales</taxon>
        <taxon>Straboviridae</taxon>
        <taxon>Mylasvirus</taxon>
        <taxon>Mylasvirus persius</taxon>
    </lineage>
</organism>
<evidence type="ECO:0000256" key="1">
    <source>
        <dbReference type="SAM" id="Phobius"/>
    </source>
</evidence>
<keyword evidence="3" id="KW-1185">Reference proteome</keyword>
<reference evidence="2 3" key="1">
    <citation type="journal article" date="2014" name="Genome Biol. Evol.">
        <title>Composite Conserved Promoter-Terminator Motifs (PeSLs) that Mediate Modular Shuffling in the Diverse T4-Like Myoviruses.</title>
        <authorList>
            <person name="Comeau A.M."/>
            <person name="Arbiol C."/>
            <person name="Krisch H.M."/>
        </authorList>
    </citation>
    <scope>NUCLEOTIDE SEQUENCE [LARGE SCALE GENOMIC DNA]</scope>
</reference>
<dbReference type="GeneID" id="26066890"/>
<evidence type="ECO:0000313" key="2">
    <source>
        <dbReference type="EMBL" id="AIE13789.1"/>
    </source>
</evidence>
<dbReference type="RefSeq" id="YP_009046850.1">
    <property type="nucleotide sequence ID" value="NC_021529.2"/>
</dbReference>
<dbReference type="Proteomes" id="UP000201461">
    <property type="component" value="Segment"/>
</dbReference>
<name>A0A068J709_9CAUD</name>